<dbReference type="HOGENOM" id="CLU_3017258_0_0_1"/>
<dbReference type="Proteomes" id="UP000002051">
    <property type="component" value="Chromosome 3"/>
</dbReference>
<gene>
    <name evidence="1" type="ordered locus">MTR_3g464740</name>
</gene>
<reference evidence="2" key="3">
    <citation type="submission" date="2015-04" db="UniProtKB">
        <authorList>
            <consortium name="EnsemblPlants"/>
        </authorList>
    </citation>
    <scope>IDENTIFICATION</scope>
    <source>
        <strain evidence="2">cv. Jemalong A17</strain>
    </source>
</reference>
<evidence type="ECO:0000313" key="2">
    <source>
        <dbReference type="EnsemblPlants" id="KEH34329"/>
    </source>
</evidence>
<dbReference type="EnsemblPlants" id="KEH34329">
    <property type="protein sequence ID" value="KEH34329"/>
    <property type="gene ID" value="MTR_3g464740"/>
</dbReference>
<reference evidence="1 3" key="1">
    <citation type="journal article" date="2011" name="Nature">
        <title>The Medicago genome provides insight into the evolution of rhizobial symbioses.</title>
        <authorList>
            <person name="Young N.D."/>
            <person name="Debelle F."/>
            <person name="Oldroyd G.E."/>
            <person name="Geurts R."/>
            <person name="Cannon S.B."/>
            <person name="Udvardi M.K."/>
            <person name="Benedito V.A."/>
            <person name="Mayer K.F."/>
            <person name="Gouzy J."/>
            <person name="Schoof H."/>
            <person name="Van de Peer Y."/>
            <person name="Proost S."/>
            <person name="Cook D.R."/>
            <person name="Meyers B.C."/>
            <person name="Spannagl M."/>
            <person name="Cheung F."/>
            <person name="De Mita S."/>
            <person name="Krishnakumar V."/>
            <person name="Gundlach H."/>
            <person name="Zhou S."/>
            <person name="Mudge J."/>
            <person name="Bharti A.K."/>
            <person name="Murray J.D."/>
            <person name="Naoumkina M.A."/>
            <person name="Rosen B."/>
            <person name="Silverstein K.A."/>
            <person name="Tang H."/>
            <person name="Rombauts S."/>
            <person name="Zhao P.X."/>
            <person name="Zhou P."/>
            <person name="Barbe V."/>
            <person name="Bardou P."/>
            <person name="Bechner M."/>
            <person name="Bellec A."/>
            <person name="Berger A."/>
            <person name="Berges H."/>
            <person name="Bidwell S."/>
            <person name="Bisseling T."/>
            <person name="Choisne N."/>
            <person name="Couloux A."/>
            <person name="Denny R."/>
            <person name="Deshpande S."/>
            <person name="Dai X."/>
            <person name="Doyle J.J."/>
            <person name="Dudez A.M."/>
            <person name="Farmer A.D."/>
            <person name="Fouteau S."/>
            <person name="Franken C."/>
            <person name="Gibelin C."/>
            <person name="Gish J."/>
            <person name="Goldstein S."/>
            <person name="Gonzalez A.J."/>
            <person name="Green P.J."/>
            <person name="Hallab A."/>
            <person name="Hartog M."/>
            <person name="Hua A."/>
            <person name="Humphray S.J."/>
            <person name="Jeong D.H."/>
            <person name="Jing Y."/>
            <person name="Jocker A."/>
            <person name="Kenton S.M."/>
            <person name="Kim D.J."/>
            <person name="Klee K."/>
            <person name="Lai H."/>
            <person name="Lang C."/>
            <person name="Lin S."/>
            <person name="Macmil S.L."/>
            <person name="Magdelenat G."/>
            <person name="Matthews L."/>
            <person name="McCorrison J."/>
            <person name="Monaghan E.L."/>
            <person name="Mun J.H."/>
            <person name="Najar F.Z."/>
            <person name="Nicholson C."/>
            <person name="Noirot C."/>
            <person name="O'Bleness M."/>
            <person name="Paule C.R."/>
            <person name="Poulain J."/>
            <person name="Prion F."/>
            <person name="Qin B."/>
            <person name="Qu C."/>
            <person name="Retzel E.F."/>
            <person name="Riddle C."/>
            <person name="Sallet E."/>
            <person name="Samain S."/>
            <person name="Samson N."/>
            <person name="Sanders I."/>
            <person name="Saurat O."/>
            <person name="Scarpelli C."/>
            <person name="Schiex T."/>
            <person name="Segurens B."/>
            <person name="Severin A.J."/>
            <person name="Sherrier D.J."/>
            <person name="Shi R."/>
            <person name="Sims S."/>
            <person name="Singer S.R."/>
            <person name="Sinharoy S."/>
            <person name="Sterck L."/>
            <person name="Viollet A."/>
            <person name="Wang B.B."/>
            <person name="Wang K."/>
            <person name="Wang M."/>
            <person name="Wang X."/>
            <person name="Warfsmann J."/>
            <person name="Weissenbach J."/>
            <person name="White D.D."/>
            <person name="White J.D."/>
            <person name="Wiley G.B."/>
            <person name="Wincker P."/>
            <person name="Xing Y."/>
            <person name="Yang L."/>
            <person name="Yao Z."/>
            <person name="Ying F."/>
            <person name="Zhai J."/>
            <person name="Zhou L."/>
            <person name="Zuber A."/>
            <person name="Denarie J."/>
            <person name="Dixon R.A."/>
            <person name="May G.D."/>
            <person name="Schwartz D.C."/>
            <person name="Rogers J."/>
            <person name="Quetier F."/>
            <person name="Town C.D."/>
            <person name="Roe B.A."/>
        </authorList>
    </citation>
    <scope>NUCLEOTIDE SEQUENCE [LARGE SCALE GENOMIC DNA]</scope>
    <source>
        <strain evidence="1">A17</strain>
        <strain evidence="2 3">cv. Jemalong A17</strain>
    </source>
</reference>
<protein>
    <submittedName>
        <fullName evidence="1 2">Uncharacterized protein</fullName>
    </submittedName>
</protein>
<keyword evidence="3" id="KW-1185">Reference proteome</keyword>
<organism evidence="1 3">
    <name type="scientific">Medicago truncatula</name>
    <name type="common">Barrel medic</name>
    <name type="synonym">Medicago tribuloides</name>
    <dbReference type="NCBI Taxonomy" id="3880"/>
    <lineage>
        <taxon>Eukaryota</taxon>
        <taxon>Viridiplantae</taxon>
        <taxon>Streptophyta</taxon>
        <taxon>Embryophyta</taxon>
        <taxon>Tracheophyta</taxon>
        <taxon>Spermatophyta</taxon>
        <taxon>Magnoliopsida</taxon>
        <taxon>eudicotyledons</taxon>
        <taxon>Gunneridae</taxon>
        <taxon>Pentapetalae</taxon>
        <taxon>rosids</taxon>
        <taxon>fabids</taxon>
        <taxon>Fabales</taxon>
        <taxon>Fabaceae</taxon>
        <taxon>Papilionoideae</taxon>
        <taxon>50 kb inversion clade</taxon>
        <taxon>NPAAA clade</taxon>
        <taxon>Hologalegina</taxon>
        <taxon>IRL clade</taxon>
        <taxon>Trifolieae</taxon>
        <taxon>Medicago</taxon>
    </lineage>
</organism>
<reference evidence="1 3" key="2">
    <citation type="journal article" date="2014" name="BMC Genomics">
        <title>An improved genome release (version Mt4.0) for the model legume Medicago truncatula.</title>
        <authorList>
            <person name="Tang H."/>
            <person name="Krishnakumar V."/>
            <person name="Bidwell S."/>
            <person name="Rosen B."/>
            <person name="Chan A."/>
            <person name="Zhou S."/>
            <person name="Gentzbittel L."/>
            <person name="Childs K.L."/>
            <person name="Yandell M."/>
            <person name="Gundlach H."/>
            <person name="Mayer K.F."/>
            <person name="Schwartz D.C."/>
            <person name="Town C.D."/>
        </authorList>
    </citation>
    <scope>GENOME REANNOTATION</scope>
    <source>
        <strain evidence="1">A17</strain>
        <strain evidence="2 3">cv. Jemalong A17</strain>
    </source>
</reference>
<dbReference type="EMBL" id="CM001219">
    <property type="protein sequence ID" value="KEH34329.1"/>
    <property type="molecule type" value="Genomic_DNA"/>
</dbReference>
<name>A0A072UWX7_MEDTR</name>
<evidence type="ECO:0000313" key="3">
    <source>
        <dbReference type="Proteomes" id="UP000002051"/>
    </source>
</evidence>
<proteinExistence type="predicted"/>
<sequence>MSTMNPNDVNFAPPNNILPIHWRLLLENAAEDIKDENQNEPKLQGQFAYLSLIFLR</sequence>
<evidence type="ECO:0000313" key="1">
    <source>
        <dbReference type="EMBL" id="KEH34329.1"/>
    </source>
</evidence>
<accession>A0A072UWX7</accession>
<dbReference type="AlphaFoldDB" id="A0A072UWX7"/>